<accession>A0ABT4PJ66</accession>
<comment type="caution">
    <text evidence="5">The sequence shown here is derived from an EMBL/GenBank/DDBJ whole genome shotgun (WGS) entry which is preliminary data.</text>
</comment>
<evidence type="ECO:0000256" key="2">
    <source>
        <dbReference type="SAM" id="Coils"/>
    </source>
</evidence>
<proteinExistence type="inferred from homology"/>
<feature type="coiled-coil region" evidence="2">
    <location>
        <begin position="1489"/>
        <end position="1516"/>
    </location>
</feature>
<keyword evidence="3" id="KW-0732">Signal</keyword>
<dbReference type="PANTHER" id="PTHR40094:SF1">
    <property type="entry name" value="UBIQUITIN DOMAIN-CONTAINING PROTEIN"/>
    <property type="match status" value="1"/>
</dbReference>
<gene>
    <name evidence="5" type="ORF">O6P32_10200</name>
</gene>
<feature type="chain" id="PRO_5046783570" evidence="3">
    <location>
        <begin position="24"/>
        <end position="1876"/>
    </location>
</feature>
<dbReference type="RefSeq" id="WP_269878368.1">
    <property type="nucleotide sequence ID" value="NZ_JAPZVM010000008.1"/>
</dbReference>
<comment type="similarity">
    <text evidence="1">Belongs to the protease inhibitor I39 (alpha-2-macroglobulin) family. Bacterial alpha-2-macroglobulin subfamily.</text>
</comment>
<dbReference type="SUPFAM" id="SSF48239">
    <property type="entry name" value="Terpenoid cyclases/Protein prenyltransferases"/>
    <property type="match status" value="1"/>
</dbReference>
<dbReference type="Proteomes" id="UP001141933">
    <property type="component" value="Unassembled WGS sequence"/>
</dbReference>
<dbReference type="Gene3D" id="1.50.10.20">
    <property type="match status" value="1"/>
</dbReference>
<evidence type="ECO:0000256" key="3">
    <source>
        <dbReference type="SAM" id="SignalP"/>
    </source>
</evidence>
<dbReference type="Gene3D" id="2.60.40.1930">
    <property type="match status" value="1"/>
</dbReference>
<evidence type="ECO:0000256" key="1">
    <source>
        <dbReference type="ARBA" id="ARBA00010556"/>
    </source>
</evidence>
<dbReference type="Pfam" id="PF00207">
    <property type="entry name" value="A2M"/>
    <property type="match status" value="1"/>
</dbReference>
<dbReference type="Pfam" id="PF17973">
    <property type="entry name" value="bMG10"/>
    <property type="match status" value="1"/>
</dbReference>
<sequence>MKTRGQQIRAFLLLALFPLFSWAQTYTAWWKEVETLQQKDLPKSVIGVLDKIYTRAETERNLPQMMKAWLMRAQYRGMIAPDSIPVDRKQLEDWAEKETEPLGKAVLYSLLGSRLAEQGREEDVDSALVYFRRSLAPKEVLKGASAADFVPMTQTGKLSERYLGDSMYDLLTREAIRALNGAWRWNRMEKVQEEIVRMYDDLLAFYGNGNREGFLITQLAKAEWQAQRGVARERFRLSGEEYGSLLEKWSREFADLEVCAEVYLRRALLYEQEGDLRKAYQTAEKGWKRYPKAETVKALKGVMERIETPALQVEIPFVYPEEEAELRVTYKNLTALRMEVYRLNLTPLEVENNRQDEYKRWVKKFGKRTEVQRWQLKPTEDFRQTDTVIRWRMPEPGIYLLKTAPEGYAEKVDYTVLHVSPYQCVALTAEKNCYEVVAVDKRTGQPVPGAELVMYEEKNGTYLVKKTDKADERGSVRIEVPEGRELLCNVRTPGNDFMAIGSLSLYRQTVASEKEWRRRTSLFTDRSLYRPGQTVRVSGVVYRQRGDSLQVAANETDEAVLVLHGKEWKKTAVRTDEWGTFAAELVLPQQVLPGEALVKAFGTSAYIKVEEYKRPTFEVTFTPVEKAYTWGDSLRVEGRALTFAGAPVRNAEVDFRMTRAMRWFWMPGGQGEEIQHGTVRTDAEGRFAVEVCLTRPESEMFRKGSYFYYAYTLKAEVTDGAGETQAGQMVLPVGSCSIGLQIEGLRETMVREKKEEMVFRVQNLNGMPVDTEVTFRVFERGEDGKKGKLVYEGKRKAQEAFSPAAVWNLPDGMYRMEASACDEAGREGKTEQDFVWCSLHTGRMPVVATEWFYRDEKGPWSEENAVDLYVGSSEDSVYLFVDVYTEEGRVGSERMNLSNEVVKLSYPYRKEYGDGVIVNMAFMKKGVWHSRQERLVRPEPEKQLRMKWETFRDRLTPGTQEEWRMQIVDKDGKPVRANVMAVLYDASLDRLYGHSWGFGLHFNRAVPYVFTGTMWNGQRAGMYVPFAYHYAGSGLRLDEWGDYSRLWKPTFGDYEETVQITEDCVLARPAFSRNAVEVKYAAPKNAKLTDVVFEEEMVPVGGNGEATAEGPDAPIDMPLRTNFAETAFFYPQLRTDSAGVVSMVFTLPDALTTWKWMGFAHTKAMDYGLMTDTVVASKPFMVQPNLPRFVRAGDRAQVAVSLVNLSEEEVKGTVRLQLTDPMTDKVVFSAKKKFRTAKGETGQVYFDFEAGGRHEVLVCKVVAEAGAHTDGEQRYLPVLTDKQWVTETVPLQLDGADTLVIKTEDLFNGQSETAADRRLTVEMTANPDWYVVQALPALGNPASEDAIAWASAYYAQSLAAHLVDLNPRIEEVWKAWEAAGTLDEHTQSPLEQNADLKGLLEEEMPWLAEAMKETEQRRQIVRLFDRNIREQELRTAVEKLKGLQREDGSWSWYRGMEGNLYVTTQIAELLSRLYALTGKLELGAEPMYVRAMNYLKAEVEKEYEELRKMEKEGKGKAVPRTETVRWLYMQALCPDKVSLPEQKKVDWILDRVEEQKVYGIYEKAMHAIVMQACGRTRKAAELMQSVKEYTVYSKEMGRYFDTPKAAYSWSSYRIPTQTAALEAIHRLAPDERMEGEMKLWLLKQKQVQAWETPIATADAVYAFLCGGEHRMEEAGQMKATVGKTIWETPQDALGYVRRSWEGKETKVDRVIVEKTGKGIGWGAVYAQYTEQMDRLKADEGHGLYVDREYRKEGKPADGQTVLKPGDKLTVRLTVRADRDMDFVRVKDERAACMEPVEQLSGYCRIGGTGCYRVSRDASTEFFIDRMRKGTYVLEYDVYIDRSGTYRAGMASVQSVYAPEFAAHTGTEKLTVTFCGD</sequence>
<evidence type="ECO:0000313" key="6">
    <source>
        <dbReference type="Proteomes" id="UP001141933"/>
    </source>
</evidence>
<evidence type="ECO:0000259" key="4">
    <source>
        <dbReference type="SMART" id="SM01360"/>
    </source>
</evidence>
<dbReference type="Pfam" id="PF01835">
    <property type="entry name" value="MG2"/>
    <property type="match status" value="1"/>
</dbReference>
<dbReference type="InterPro" id="IPR001599">
    <property type="entry name" value="Macroglobln_a2"/>
</dbReference>
<dbReference type="InterPro" id="IPR008930">
    <property type="entry name" value="Terpenoid_cyclase/PrenylTrfase"/>
</dbReference>
<dbReference type="PANTHER" id="PTHR40094">
    <property type="entry name" value="ALPHA-2-MACROGLOBULIN HOMOLOG"/>
    <property type="match status" value="1"/>
</dbReference>
<feature type="signal peptide" evidence="3">
    <location>
        <begin position="1"/>
        <end position="23"/>
    </location>
</feature>
<name>A0ABT4PJ66_9BACT</name>
<dbReference type="InterPro" id="IPR051802">
    <property type="entry name" value="YfhM-like"/>
</dbReference>
<keyword evidence="2" id="KW-0175">Coiled coil</keyword>
<protein>
    <submittedName>
        <fullName evidence="5">MG2 domain-containing protein</fullName>
    </submittedName>
</protein>
<keyword evidence="6" id="KW-1185">Reference proteome</keyword>
<organism evidence="5 6">
    <name type="scientific">Phocaeicola acetigenes</name>
    <dbReference type="NCBI Taxonomy" id="3016083"/>
    <lineage>
        <taxon>Bacteria</taxon>
        <taxon>Pseudomonadati</taxon>
        <taxon>Bacteroidota</taxon>
        <taxon>Bacteroidia</taxon>
        <taxon>Bacteroidales</taxon>
        <taxon>Bacteroidaceae</taxon>
        <taxon>Phocaeicola</taxon>
    </lineage>
</organism>
<dbReference type="InterPro" id="IPR002890">
    <property type="entry name" value="MG2"/>
</dbReference>
<dbReference type="EMBL" id="JAPZVM010000008">
    <property type="protein sequence ID" value="MCZ8373073.1"/>
    <property type="molecule type" value="Genomic_DNA"/>
</dbReference>
<dbReference type="SMART" id="SM01360">
    <property type="entry name" value="A2M"/>
    <property type="match status" value="1"/>
</dbReference>
<dbReference type="Gene3D" id="2.20.130.20">
    <property type="match status" value="1"/>
</dbReference>
<dbReference type="InterPro" id="IPR041246">
    <property type="entry name" value="Bact_MG10"/>
</dbReference>
<feature type="domain" description="Alpha-2-macroglobulin" evidence="4">
    <location>
        <begin position="1126"/>
        <end position="1216"/>
    </location>
</feature>
<evidence type="ECO:0000313" key="5">
    <source>
        <dbReference type="EMBL" id="MCZ8373073.1"/>
    </source>
</evidence>
<reference evidence="5" key="1">
    <citation type="submission" date="2022-12" db="EMBL/GenBank/DDBJ databases">
        <title>Phocaeicola acetigenes sp. nov., isolated feces from a healthy human.</title>
        <authorList>
            <person name="Do H."/>
            <person name="Ha Y.B."/>
            <person name="Kim J.-S."/>
            <person name="Suh M.K."/>
            <person name="Kim H.S."/>
            <person name="Lee J.-S."/>
        </authorList>
    </citation>
    <scope>NUCLEOTIDE SEQUENCE</scope>
    <source>
        <strain evidence="5">KGMB11183</strain>
    </source>
</reference>